<organism evidence="5 6">
    <name type="scientific">Chryseobacterium shigense</name>
    <dbReference type="NCBI Taxonomy" id="297244"/>
    <lineage>
        <taxon>Bacteria</taxon>
        <taxon>Pseudomonadati</taxon>
        <taxon>Bacteroidota</taxon>
        <taxon>Flavobacteriia</taxon>
        <taxon>Flavobacteriales</taxon>
        <taxon>Weeksellaceae</taxon>
        <taxon>Chryseobacterium group</taxon>
        <taxon>Chryseobacterium</taxon>
    </lineage>
</organism>
<dbReference type="InterPro" id="IPR013762">
    <property type="entry name" value="Integrase-like_cat_sf"/>
</dbReference>
<dbReference type="CDD" id="cd01185">
    <property type="entry name" value="INTN1_C_like"/>
    <property type="match status" value="1"/>
</dbReference>
<dbReference type="GO" id="GO:0003677">
    <property type="term" value="F:DNA binding"/>
    <property type="evidence" value="ECO:0007669"/>
    <property type="project" value="UniProtKB-KW"/>
</dbReference>
<comment type="similarity">
    <text evidence="1">Belongs to the 'phage' integrase family.</text>
</comment>
<dbReference type="PANTHER" id="PTHR30349">
    <property type="entry name" value="PHAGE INTEGRASE-RELATED"/>
    <property type="match status" value="1"/>
</dbReference>
<dbReference type="PROSITE" id="PS51898">
    <property type="entry name" value="TYR_RECOMBINASE"/>
    <property type="match status" value="1"/>
</dbReference>
<dbReference type="InterPro" id="IPR011010">
    <property type="entry name" value="DNA_brk_join_enz"/>
</dbReference>
<keyword evidence="3" id="KW-0233">DNA recombination</keyword>
<dbReference type="InterPro" id="IPR050090">
    <property type="entry name" value="Tyrosine_recombinase_XerCD"/>
</dbReference>
<dbReference type="InterPro" id="IPR025269">
    <property type="entry name" value="SAM-like_dom"/>
</dbReference>
<accession>A0A1N7I8D9</accession>
<proteinExistence type="inferred from homology"/>
<dbReference type="PANTHER" id="PTHR30349:SF64">
    <property type="entry name" value="PROPHAGE INTEGRASE INTD-RELATED"/>
    <property type="match status" value="1"/>
</dbReference>
<dbReference type="Pfam" id="PF13102">
    <property type="entry name" value="Phage_int_SAM_5"/>
    <property type="match status" value="1"/>
</dbReference>
<name>A0A1N7I8D9_9FLAO</name>
<protein>
    <submittedName>
        <fullName evidence="5">Site-specific recombinase XerD</fullName>
    </submittedName>
</protein>
<dbReference type="AlphaFoldDB" id="A0A1N7I8D9"/>
<dbReference type="GO" id="GO:0015074">
    <property type="term" value="P:DNA integration"/>
    <property type="evidence" value="ECO:0007669"/>
    <property type="project" value="InterPro"/>
</dbReference>
<keyword evidence="6" id="KW-1185">Reference proteome</keyword>
<evidence type="ECO:0000256" key="2">
    <source>
        <dbReference type="ARBA" id="ARBA00023125"/>
    </source>
</evidence>
<evidence type="ECO:0000313" key="6">
    <source>
        <dbReference type="Proteomes" id="UP000186373"/>
    </source>
</evidence>
<evidence type="ECO:0000256" key="1">
    <source>
        <dbReference type="ARBA" id="ARBA00008857"/>
    </source>
</evidence>
<dbReference type="EMBL" id="FTNY01000002">
    <property type="protein sequence ID" value="SIS33335.1"/>
    <property type="molecule type" value="Genomic_DNA"/>
</dbReference>
<dbReference type="Proteomes" id="UP000186373">
    <property type="component" value="Unassembled WGS sequence"/>
</dbReference>
<dbReference type="RefSeq" id="WP_076506354.1">
    <property type="nucleotide sequence ID" value="NZ_FTNY01000002.1"/>
</dbReference>
<dbReference type="SUPFAM" id="SSF56349">
    <property type="entry name" value="DNA breaking-rejoining enzymes"/>
    <property type="match status" value="1"/>
</dbReference>
<dbReference type="InterPro" id="IPR002104">
    <property type="entry name" value="Integrase_catalytic"/>
</dbReference>
<dbReference type="Pfam" id="PF00589">
    <property type="entry name" value="Phage_integrase"/>
    <property type="match status" value="1"/>
</dbReference>
<keyword evidence="2" id="KW-0238">DNA-binding</keyword>
<evidence type="ECO:0000313" key="5">
    <source>
        <dbReference type="EMBL" id="SIS33335.1"/>
    </source>
</evidence>
<dbReference type="Pfam" id="PF17293">
    <property type="entry name" value="Arm-DNA-bind_5"/>
    <property type="match status" value="1"/>
</dbReference>
<dbReference type="Gene3D" id="1.10.443.10">
    <property type="entry name" value="Intergrase catalytic core"/>
    <property type="match status" value="1"/>
</dbReference>
<sequence length="416" mass="48576">MNKTFNLLFYVKKSKINASGNVPIYLRITIDGKITEISTKRTIKISKWNSDSQKVSGTSEECKSLNSYLKTFEQKVYNTYHCLVKDNEQVTCETIKNRLLGKDEFNRTLIPIFNDHNERMEKLIGKEFAIGTLGRYRTCLSHIKEFLKWKFKVSDIDVKKINYTFLNDFEFFLRTEKSCNNNSAVKYIKNFGKIIRSCLAKGWMEKDPFLNYHSNFDEVTRVFLNEQELEKLFNKDFKNERLSQVRYIFLFSCYTGLAYIDTKKLTRNHIHIGLDGNQWIYTVRQKTKTTSNIPLLTQAEDIIKKYLNHPTCINTGKLLPILSNQKMNAYLKEIADLCDINKELTYHIARHTFATTVTLSNGVPIESVSKMLGHKNIKTTQHYAKILDKKLSEDMSALKKVLLDKEKQKKQSQVLK</sequence>
<evidence type="ECO:0000256" key="3">
    <source>
        <dbReference type="ARBA" id="ARBA00023172"/>
    </source>
</evidence>
<dbReference type="Gene3D" id="1.10.150.130">
    <property type="match status" value="1"/>
</dbReference>
<dbReference type="InterPro" id="IPR035386">
    <property type="entry name" value="Arm-DNA-bind_5"/>
</dbReference>
<dbReference type="GO" id="GO:0006310">
    <property type="term" value="P:DNA recombination"/>
    <property type="evidence" value="ECO:0007669"/>
    <property type="project" value="UniProtKB-KW"/>
</dbReference>
<gene>
    <name evidence="5" type="ORF">SAMN05421639_102591</name>
</gene>
<dbReference type="OrthoDB" id="1098628at2"/>
<evidence type="ECO:0000259" key="4">
    <source>
        <dbReference type="PROSITE" id="PS51898"/>
    </source>
</evidence>
<reference evidence="6" key="1">
    <citation type="submission" date="2017-01" db="EMBL/GenBank/DDBJ databases">
        <authorList>
            <person name="Varghese N."/>
            <person name="Submissions S."/>
        </authorList>
    </citation>
    <scope>NUCLEOTIDE SEQUENCE [LARGE SCALE GENOMIC DNA]</scope>
    <source>
        <strain evidence="6">DSM 17126</strain>
    </source>
</reference>
<dbReference type="InterPro" id="IPR010998">
    <property type="entry name" value="Integrase_recombinase_N"/>
</dbReference>
<feature type="domain" description="Tyr recombinase" evidence="4">
    <location>
        <begin position="219"/>
        <end position="396"/>
    </location>
</feature>